<accession>A0A8S9Z4E9</accession>
<organism evidence="1 2">
    <name type="scientific">Paragonimus skrjabini miyazakii</name>
    <dbReference type="NCBI Taxonomy" id="59628"/>
    <lineage>
        <taxon>Eukaryota</taxon>
        <taxon>Metazoa</taxon>
        <taxon>Spiralia</taxon>
        <taxon>Lophotrochozoa</taxon>
        <taxon>Platyhelminthes</taxon>
        <taxon>Trematoda</taxon>
        <taxon>Digenea</taxon>
        <taxon>Plagiorchiida</taxon>
        <taxon>Troglotremata</taxon>
        <taxon>Troglotrematidae</taxon>
        <taxon>Paragonimus</taxon>
    </lineage>
</organism>
<comment type="caution">
    <text evidence="1">The sequence shown here is derived from an EMBL/GenBank/DDBJ whole genome shotgun (WGS) entry which is preliminary data.</text>
</comment>
<proteinExistence type="predicted"/>
<protein>
    <submittedName>
        <fullName evidence="1">Uncharacterized protein</fullName>
    </submittedName>
</protein>
<evidence type="ECO:0000313" key="1">
    <source>
        <dbReference type="EMBL" id="KAF7261732.1"/>
    </source>
</evidence>
<reference evidence="1" key="1">
    <citation type="submission" date="2019-07" db="EMBL/GenBank/DDBJ databases">
        <title>Annotation for the trematode Paragonimus miyazaki's.</title>
        <authorList>
            <person name="Choi Y.-J."/>
        </authorList>
    </citation>
    <scope>NUCLEOTIDE SEQUENCE</scope>
    <source>
        <strain evidence="1">Japan</strain>
    </source>
</reference>
<keyword evidence="2" id="KW-1185">Reference proteome</keyword>
<evidence type="ECO:0000313" key="2">
    <source>
        <dbReference type="Proteomes" id="UP000822476"/>
    </source>
</evidence>
<dbReference type="Proteomes" id="UP000822476">
    <property type="component" value="Unassembled WGS sequence"/>
</dbReference>
<dbReference type="EMBL" id="JTDE01000273">
    <property type="protein sequence ID" value="KAF7261732.1"/>
    <property type="molecule type" value="Genomic_DNA"/>
</dbReference>
<dbReference type="AlphaFoldDB" id="A0A8S9Z4E9"/>
<gene>
    <name evidence="1" type="ORF">EG68_01034</name>
</gene>
<sequence length="41" mass="4567">MLSSKSCLDNNSPGVSTFRTAMKSLLLELFINSCLYNVQLQ</sequence>
<name>A0A8S9Z4E9_9TREM</name>